<evidence type="ECO:0000313" key="5">
    <source>
        <dbReference type="Proteomes" id="UP000324965"/>
    </source>
</evidence>
<sequence length="323" mass="32961">MSDRSGHICPECGAPWEPGGSPTCGCARRAADELLQTRTAEAAAAEDFDPLRIRPYVDLAVQPEGSGTGGGTQEPGADGSTVPIPAVAAPSIPAQRSASPSGPTDFPERERESDSEDEGGNGSRRRRFVLVGAGATAVVVAAAGFASGLFSYESPSRGSATPDDLRASVPDASVAEPSPSGSGSPSGSPSPSTSGSASASTEGSAAPEASDSSTASASASSRATATKGAPPAEDPTNTAEPSPTPTERVEPPVLRPGDEGPEVVELQLRLKQLAMYVGEADGDYDNRTENAVRTYQLTRGIKDAQGVYTQETRERLESETSKP</sequence>
<feature type="region of interest" description="Disordered" evidence="1">
    <location>
        <begin position="59"/>
        <end position="125"/>
    </location>
</feature>
<feature type="compositionally biased region" description="Low complexity" evidence="1">
    <location>
        <begin position="175"/>
        <end position="226"/>
    </location>
</feature>
<feature type="region of interest" description="Disordered" evidence="1">
    <location>
        <begin position="150"/>
        <end position="263"/>
    </location>
</feature>
<organism evidence="4 5">
    <name type="scientific">Streptomyces apricus</name>
    <dbReference type="NCBI Taxonomy" id="1828112"/>
    <lineage>
        <taxon>Bacteria</taxon>
        <taxon>Bacillati</taxon>
        <taxon>Actinomycetota</taxon>
        <taxon>Actinomycetes</taxon>
        <taxon>Kitasatosporales</taxon>
        <taxon>Streptomycetaceae</taxon>
        <taxon>Streptomyces</taxon>
    </lineage>
</organism>
<evidence type="ECO:0000256" key="2">
    <source>
        <dbReference type="SAM" id="Phobius"/>
    </source>
</evidence>
<name>A0A5B0AQL9_9ACTN</name>
<gene>
    <name evidence="4" type="ORF">FGF04_24660</name>
</gene>
<keyword evidence="2" id="KW-0472">Membrane</keyword>
<dbReference type="InterPro" id="IPR036366">
    <property type="entry name" value="PGBDSf"/>
</dbReference>
<evidence type="ECO:0000256" key="1">
    <source>
        <dbReference type="SAM" id="MobiDB-lite"/>
    </source>
</evidence>
<dbReference type="EMBL" id="VDFC01000046">
    <property type="protein sequence ID" value="KAA0932024.1"/>
    <property type="molecule type" value="Genomic_DNA"/>
</dbReference>
<keyword evidence="5" id="KW-1185">Reference proteome</keyword>
<dbReference type="Pfam" id="PF01471">
    <property type="entry name" value="PG_binding_1"/>
    <property type="match status" value="1"/>
</dbReference>
<comment type="caution">
    <text evidence="4">The sequence shown here is derived from an EMBL/GenBank/DDBJ whole genome shotgun (WGS) entry which is preliminary data.</text>
</comment>
<feature type="compositionally biased region" description="Low complexity" evidence="1">
    <location>
        <begin position="82"/>
        <end position="94"/>
    </location>
</feature>
<dbReference type="InterPro" id="IPR036365">
    <property type="entry name" value="PGBD-like_sf"/>
</dbReference>
<dbReference type="Proteomes" id="UP000324965">
    <property type="component" value="Unassembled WGS sequence"/>
</dbReference>
<dbReference type="OrthoDB" id="3874291at2"/>
<evidence type="ECO:0000313" key="4">
    <source>
        <dbReference type="EMBL" id="KAA0932024.1"/>
    </source>
</evidence>
<dbReference type="AlphaFoldDB" id="A0A5B0AQL9"/>
<feature type="domain" description="Peptidoglycan binding-like" evidence="3">
    <location>
        <begin position="260"/>
        <end position="316"/>
    </location>
</feature>
<dbReference type="Gene3D" id="1.10.101.10">
    <property type="entry name" value="PGBD-like superfamily/PGBD"/>
    <property type="match status" value="1"/>
</dbReference>
<feature type="region of interest" description="Disordered" evidence="1">
    <location>
        <begin position="1"/>
        <end position="22"/>
    </location>
</feature>
<proteinExistence type="predicted"/>
<keyword evidence="2" id="KW-1133">Transmembrane helix</keyword>
<dbReference type="SUPFAM" id="SSF47090">
    <property type="entry name" value="PGBD-like"/>
    <property type="match status" value="1"/>
</dbReference>
<reference evidence="4 5" key="1">
    <citation type="submission" date="2019-05" db="EMBL/GenBank/DDBJ databases">
        <authorList>
            <person name="Hariharan J."/>
            <person name="Choudoir M.J."/>
            <person name="Diebold P."/>
            <person name="Panke-Buisse K."/>
            <person name="Buckley D.H."/>
        </authorList>
    </citation>
    <scope>NUCLEOTIDE SEQUENCE [LARGE SCALE GENOMIC DNA]</scope>
    <source>
        <strain evidence="4 5">SUN51</strain>
    </source>
</reference>
<feature type="transmembrane region" description="Helical" evidence="2">
    <location>
        <begin position="128"/>
        <end position="152"/>
    </location>
</feature>
<evidence type="ECO:0000259" key="3">
    <source>
        <dbReference type="Pfam" id="PF01471"/>
    </source>
</evidence>
<protein>
    <submittedName>
        <fullName evidence="4">Peptidoglycan-binding protein</fullName>
    </submittedName>
</protein>
<dbReference type="InterPro" id="IPR002477">
    <property type="entry name" value="Peptidoglycan-bd-like"/>
</dbReference>
<accession>A0A5B0AQL9</accession>
<keyword evidence="2" id="KW-0812">Transmembrane</keyword>